<protein>
    <submittedName>
        <fullName evidence="1">Uncharacterized protein</fullName>
    </submittedName>
</protein>
<evidence type="ECO:0000313" key="1">
    <source>
        <dbReference type="EMBL" id="GAG84170.1"/>
    </source>
</evidence>
<accession>X1AN67</accession>
<organism evidence="1">
    <name type="scientific">marine sediment metagenome</name>
    <dbReference type="NCBI Taxonomy" id="412755"/>
    <lineage>
        <taxon>unclassified sequences</taxon>
        <taxon>metagenomes</taxon>
        <taxon>ecological metagenomes</taxon>
    </lineage>
</organism>
<sequence>SEEIDLLNIKYFDLELMRNLDENEDLNLWVKPGNILEHLAICLKPVEG</sequence>
<feature type="non-terminal residue" evidence="1">
    <location>
        <position position="1"/>
    </location>
</feature>
<name>X1AN67_9ZZZZ</name>
<reference evidence="1" key="1">
    <citation type="journal article" date="2014" name="Front. Microbiol.">
        <title>High frequency of phylogenetically diverse reductive dehalogenase-homologous genes in deep subseafloor sedimentary metagenomes.</title>
        <authorList>
            <person name="Kawai M."/>
            <person name="Futagami T."/>
            <person name="Toyoda A."/>
            <person name="Takaki Y."/>
            <person name="Nishi S."/>
            <person name="Hori S."/>
            <person name="Arai W."/>
            <person name="Tsubouchi T."/>
            <person name="Morono Y."/>
            <person name="Uchiyama I."/>
            <person name="Ito T."/>
            <person name="Fujiyama A."/>
            <person name="Inagaki F."/>
            <person name="Takami H."/>
        </authorList>
    </citation>
    <scope>NUCLEOTIDE SEQUENCE</scope>
    <source>
        <strain evidence="1">Expedition CK06-06</strain>
    </source>
</reference>
<gene>
    <name evidence="1" type="ORF">S01H4_28310</name>
</gene>
<comment type="caution">
    <text evidence="1">The sequence shown here is derived from an EMBL/GenBank/DDBJ whole genome shotgun (WGS) entry which is preliminary data.</text>
</comment>
<dbReference type="EMBL" id="BART01014044">
    <property type="protein sequence ID" value="GAG84170.1"/>
    <property type="molecule type" value="Genomic_DNA"/>
</dbReference>
<dbReference type="AlphaFoldDB" id="X1AN67"/>
<proteinExistence type="predicted"/>